<keyword evidence="1" id="KW-0732">Signal</keyword>
<keyword evidence="3" id="KW-1185">Reference proteome</keyword>
<organism evidence="2 3">
    <name type="scientific">Crossiella equi</name>
    <dbReference type="NCBI Taxonomy" id="130796"/>
    <lineage>
        <taxon>Bacteria</taxon>
        <taxon>Bacillati</taxon>
        <taxon>Actinomycetota</taxon>
        <taxon>Actinomycetes</taxon>
        <taxon>Pseudonocardiales</taxon>
        <taxon>Pseudonocardiaceae</taxon>
        <taxon>Crossiella</taxon>
    </lineage>
</organism>
<feature type="signal peptide" evidence="1">
    <location>
        <begin position="1"/>
        <end position="34"/>
    </location>
</feature>
<dbReference type="PANTHER" id="PTHR48098">
    <property type="entry name" value="ENTEROCHELIN ESTERASE-RELATED"/>
    <property type="match status" value="1"/>
</dbReference>
<evidence type="ECO:0000313" key="2">
    <source>
        <dbReference type="EMBL" id="MBP2479185.1"/>
    </source>
</evidence>
<gene>
    <name evidence="2" type="ORF">JOF53_008057</name>
</gene>
<accession>A0ABS5AU09</accession>
<evidence type="ECO:0000313" key="3">
    <source>
        <dbReference type="Proteomes" id="UP001519363"/>
    </source>
</evidence>
<dbReference type="RefSeq" id="WP_143343069.1">
    <property type="nucleotide sequence ID" value="NZ_JAGIOO010000001.1"/>
</dbReference>
<dbReference type="InterPro" id="IPR000801">
    <property type="entry name" value="Esterase-like"/>
</dbReference>
<feature type="chain" id="PRO_5045284879" evidence="1">
    <location>
        <begin position="35"/>
        <end position="328"/>
    </location>
</feature>
<proteinExistence type="predicted"/>
<reference evidence="2 3" key="1">
    <citation type="submission" date="2021-03" db="EMBL/GenBank/DDBJ databases">
        <title>Sequencing the genomes of 1000 actinobacteria strains.</title>
        <authorList>
            <person name="Klenk H.-P."/>
        </authorList>
    </citation>
    <scope>NUCLEOTIDE SEQUENCE [LARGE SCALE GENOMIC DNA]</scope>
    <source>
        <strain evidence="2 3">DSM 44580</strain>
    </source>
</reference>
<dbReference type="InterPro" id="IPR050583">
    <property type="entry name" value="Mycobacterial_A85_antigen"/>
</dbReference>
<comment type="caution">
    <text evidence="2">The sequence shown here is derived from an EMBL/GenBank/DDBJ whole genome shotgun (WGS) entry which is preliminary data.</text>
</comment>
<sequence length="328" mass="36907">MRGHIRTAGLRARAAVVALLSLAALVVVPQPATALPPHFVDHAGISVKAVNQPTPRTFIVNIHTDAVDVRAIKWKFHDVLVTLPEGYNPNLRYPVLYLFHGRGQHPGAWHQEADIEGITRGFPFIVVTADAGRAGWATNWVNQSQGAQQWDTFHLDQLIPWVDHNLNTIREREGRAIAGFSMGGFTAIRHAVHRPWLFRFAAGFSGGYNLEDLRMRTAVTGSLPLEGLPENGPFGAWNDPSWNFNNPWHRVGALRDIHTVLYAGTQHQDVLEAQAHRLTYEFHQHLLANGIRNSWMVEYNCAHNMHCVGWQGLLRELPVMRDVLWGPR</sequence>
<dbReference type="SUPFAM" id="SSF53474">
    <property type="entry name" value="alpha/beta-Hydrolases"/>
    <property type="match status" value="1"/>
</dbReference>
<dbReference type="InterPro" id="IPR029058">
    <property type="entry name" value="AB_hydrolase_fold"/>
</dbReference>
<dbReference type="Gene3D" id="3.40.50.1820">
    <property type="entry name" value="alpha/beta hydrolase"/>
    <property type="match status" value="1"/>
</dbReference>
<keyword evidence="2" id="KW-0378">Hydrolase</keyword>
<dbReference type="GO" id="GO:0016787">
    <property type="term" value="F:hydrolase activity"/>
    <property type="evidence" value="ECO:0007669"/>
    <property type="project" value="UniProtKB-KW"/>
</dbReference>
<protein>
    <submittedName>
        <fullName evidence="2">S-formylglutathione hydrolase FrmB</fullName>
    </submittedName>
</protein>
<evidence type="ECO:0000256" key="1">
    <source>
        <dbReference type="SAM" id="SignalP"/>
    </source>
</evidence>
<dbReference type="Proteomes" id="UP001519363">
    <property type="component" value="Unassembled WGS sequence"/>
</dbReference>
<name>A0ABS5AU09_9PSEU</name>
<dbReference type="EMBL" id="JAGIOO010000001">
    <property type="protein sequence ID" value="MBP2479185.1"/>
    <property type="molecule type" value="Genomic_DNA"/>
</dbReference>
<dbReference type="PANTHER" id="PTHR48098:SF1">
    <property type="entry name" value="DIACYLGLYCEROL ACYLTRANSFERASE_MYCOLYLTRANSFERASE AG85A"/>
    <property type="match status" value="1"/>
</dbReference>
<dbReference type="Pfam" id="PF00756">
    <property type="entry name" value="Esterase"/>
    <property type="match status" value="1"/>
</dbReference>